<dbReference type="GO" id="GO:0005524">
    <property type="term" value="F:ATP binding"/>
    <property type="evidence" value="ECO:0007669"/>
    <property type="project" value="InterPro"/>
</dbReference>
<dbReference type="Gene3D" id="3.40.50.300">
    <property type="entry name" value="P-loop containing nucleotide triphosphate hydrolases"/>
    <property type="match status" value="1"/>
</dbReference>
<dbReference type="Gene3D" id="1.10.860.10">
    <property type="entry name" value="DNAb Helicase, Chain A"/>
    <property type="match status" value="1"/>
</dbReference>
<dbReference type="InterPro" id="IPR016136">
    <property type="entry name" value="DNA_helicase_N/primase_C"/>
</dbReference>
<dbReference type="SUPFAM" id="SSF52540">
    <property type="entry name" value="P-loop containing nucleoside triphosphate hydrolases"/>
    <property type="match status" value="1"/>
</dbReference>
<keyword evidence="1" id="KW-0639">Primosome</keyword>
<evidence type="ECO:0000256" key="1">
    <source>
        <dbReference type="ARBA" id="ARBA00022515"/>
    </source>
</evidence>
<dbReference type="SUPFAM" id="SSF48024">
    <property type="entry name" value="N-terminal domain of DnaB helicase"/>
    <property type="match status" value="1"/>
</dbReference>
<evidence type="ECO:0000256" key="2">
    <source>
        <dbReference type="ARBA" id="ARBA00022705"/>
    </source>
</evidence>
<reference evidence="5" key="2">
    <citation type="submission" date="2021-04" db="EMBL/GenBank/DDBJ databases">
        <title>Isolation and characterization of a novel species of the genus Sulfurimonas.</title>
        <authorList>
            <person name="Fukui M."/>
        </authorList>
    </citation>
    <scope>NUCLEOTIDE SEQUENCE</scope>
    <source>
        <strain evidence="5">H1576</strain>
        <plasmid evidence="5">pSULFM1</plasmid>
    </source>
</reference>
<dbReference type="EMBL" id="CP046073">
    <property type="protein sequence ID" value="QSZ43144.1"/>
    <property type="molecule type" value="Genomic_DNA"/>
</dbReference>
<reference evidence="5" key="1">
    <citation type="submission" date="2019-11" db="EMBL/GenBank/DDBJ databases">
        <authorList>
            <person name="Kojima H."/>
        </authorList>
    </citation>
    <scope>NUCLEOTIDE SEQUENCE</scope>
    <source>
        <strain evidence="5">H1576</strain>
        <plasmid evidence="5">pSULFM1</plasmid>
    </source>
</reference>
<dbReference type="KEGG" id="saqt:GJV85_13290"/>
<dbReference type="InterPro" id="IPR027417">
    <property type="entry name" value="P-loop_NTPase"/>
</dbReference>
<keyword evidence="2" id="KW-0235">DNA replication</keyword>
<keyword evidence="6" id="KW-1185">Reference proteome</keyword>
<accession>A0A975B2Q3</accession>
<organism evidence="5 6">
    <name type="scientific">Sulfurimonas aquatica</name>
    <dbReference type="NCBI Taxonomy" id="2672570"/>
    <lineage>
        <taxon>Bacteria</taxon>
        <taxon>Pseudomonadati</taxon>
        <taxon>Campylobacterota</taxon>
        <taxon>Epsilonproteobacteria</taxon>
        <taxon>Campylobacterales</taxon>
        <taxon>Sulfurimonadaceae</taxon>
        <taxon>Sulfurimonas</taxon>
    </lineage>
</organism>
<dbReference type="AlphaFoldDB" id="A0A975B2Q3"/>
<evidence type="ECO:0000259" key="4">
    <source>
        <dbReference type="Pfam" id="PF00772"/>
    </source>
</evidence>
<evidence type="ECO:0000313" key="6">
    <source>
        <dbReference type="Proteomes" id="UP000671852"/>
    </source>
</evidence>
<sequence length="404" mass="46549">MQEQTYDTNLEATVISSIIYSPALLETYSSKITKKLFFLPMHIKIVDVILSLNSADKIIDEEIIRNKIGHEYENDLIYILTKNPINRLDDYIEILQDYSIKRDMQSMAMDISKGLQTSITGLELQAKINNLTQELSKSNQIELLDIQNIDDIEDKEVEFICKEWLPIPVRTVSLVTAPGGTGKSWFVLQLAVRAIQEGKIKKAFLWLSEDPKEISKNRFNKVFDKVLRLTDQSVKTKIDISDSPTIQFLYDDQRRVEVSPLFSHFKAKLQEYDLIILDPLIAFYGTDENNNSSARRFMQLFTDWANKESKTIIFIHHSTKNTTQSRGASAFVDAVRTVYELDKVRDSDGKEKESHKREVKLTKDNYGIGSILGSFSVQRDLFPVKIKYEETSYKEDSLGMHNDF</sequence>
<dbReference type="Pfam" id="PF00772">
    <property type="entry name" value="DnaB"/>
    <property type="match status" value="1"/>
</dbReference>
<dbReference type="GO" id="GO:0003677">
    <property type="term" value="F:DNA binding"/>
    <property type="evidence" value="ECO:0007669"/>
    <property type="project" value="UniProtKB-KW"/>
</dbReference>
<dbReference type="InterPro" id="IPR036185">
    <property type="entry name" value="DNA_heli_DnaB-like_N_sf"/>
</dbReference>
<protein>
    <submittedName>
        <fullName evidence="5">AAA family ATPase</fullName>
    </submittedName>
</protein>
<feature type="domain" description="DNA helicase DnaB-like N-terminal" evidence="4">
    <location>
        <begin position="4"/>
        <end position="97"/>
    </location>
</feature>
<dbReference type="InterPro" id="IPR007693">
    <property type="entry name" value="DNA_helicase_DnaB-like_N"/>
</dbReference>
<dbReference type="Pfam" id="PF13481">
    <property type="entry name" value="AAA_25"/>
    <property type="match status" value="1"/>
</dbReference>
<dbReference type="GO" id="GO:0006269">
    <property type="term" value="P:DNA replication, synthesis of primer"/>
    <property type="evidence" value="ECO:0007669"/>
    <property type="project" value="UniProtKB-KW"/>
</dbReference>
<keyword evidence="3" id="KW-0238">DNA-binding</keyword>
<gene>
    <name evidence="5" type="ORF">GJV85_13290</name>
</gene>
<evidence type="ECO:0000256" key="3">
    <source>
        <dbReference type="ARBA" id="ARBA00023125"/>
    </source>
</evidence>
<evidence type="ECO:0000313" key="5">
    <source>
        <dbReference type="EMBL" id="QSZ43144.1"/>
    </source>
</evidence>
<dbReference type="GO" id="GO:0003678">
    <property type="term" value="F:DNA helicase activity"/>
    <property type="evidence" value="ECO:0007669"/>
    <property type="project" value="InterPro"/>
</dbReference>
<proteinExistence type="predicted"/>
<name>A0A975B2Q3_9BACT</name>
<dbReference type="GO" id="GO:1990077">
    <property type="term" value="C:primosome complex"/>
    <property type="evidence" value="ECO:0007669"/>
    <property type="project" value="UniProtKB-KW"/>
</dbReference>
<dbReference type="RefSeq" id="WP_207563241.1">
    <property type="nucleotide sequence ID" value="NZ_CP046073.1"/>
</dbReference>
<dbReference type="Proteomes" id="UP000671852">
    <property type="component" value="Plasmid pSULFM1"/>
</dbReference>
<keyword evidence="5" id="KW-0614">Plasmid</keyword>
<geneLocation type="plasmid" evidence="5 6">
    <name>pSULFM1</name>
</geneLocation>